<keyword evidence="2" id="KW-1185">Reference proteome</keyword>
<evidence type="ECO:0000313" key="2">
    <source>
        <dbReference type="Proteomes" id="UP001454036"/>
    </source>
</evidence>
<dbReference type="AlphaFoldDB" id="A0AAV3QT79"/>
<reference evidence="1 2" key="1">
    <citation type="submission" date="2024-01" db="EMBL/GenBank/DDBJ databases">
        <title>The complete chloroplast genome sequence of Lithospermum erythrorhizon: insights into the phylogenetic relationship among Boraginaceae species and the maternal lineages of purple gromwells.</title>
        <authorList>
            <person name="Okada T."/>
            <person name="Watanabe K."/>
        </authorList>
    </citation>
    <scope>NUCLEOTIDE SEQUENCE [LARGE SCALE GENOMIC DNA]</scope>
</reference>
<protein>
    <submittedName>
        <fullName evidence="1">Uncharacterized protein</fullName>
    </submittedName>
</protein>
<dbReference type="EMBL" id="BAABME010005721">
    <property type="protein sequence ID" value="GAA0166426.1"/>
    <property type="molecule type" value="Genomic_DNA"/>
</dbReference>
<sequence>MGRRGFDGIHVVFVNELVNVSGMKGVLGPSIFIFITSKSNFDNLINNIREEERTKEGYVPVISIDKKFRNVIRMVKVRIWDKETRDDVGFRVRDPRITLDIDFFTITDCPGHEEIDLITTQVNAYPCSGRIIF</sequence>
<dbReference type="Proteomes" id="UP001454036">
    <property type="component" value="Unassembled WGS sequence"/>
</dbReference>
<comment type="caution">
    <text evidence="1">The sequence shown here is derived from an EMBL/GenBank/DDBJ whole genome shotgun (WGS) entry which is preliminary data.</text>
</comment>
<proteinExistence type="predicted"/>
<gene>
    <name evidence="1" type="ORF">LIER_21581</name>
</gene>
<name>A0AAV3QT79_LITER</name>
<accession>A0AAV3QT79</accession>
<evidence type="ECO:0000313" key="1">
    <source>
        <dbReference type="EMBL" id="GAA0166426.1"/>
    </source>
</evidence>
<organism evidence="1 2">
    <name type="scientific">Lithospermum erythrorhizon</name>
    <name type="common">Purple gromwell</name>
    <name type="synonym">Lithospermum officinale var. erythrorhizon</name>
    <dbReference type="NCBI Taxonomy" id="34254"/>
    <lineage>
        <taxon>Eukaryota</taxon>
        <taxon>Viridiplantae</taxon>
        <taxon>Streptophyta</taxon>
        <taxon>Embryophyta</taxon>
        <taxon>Tracheophyta</taxon>
        <taxon>Spermatophyta</taxon>
        <taxon>Magnoliopsida</taxon>
        <taxon>eudicotyledons</taxon>
        <taxon>Gunneridae</taxon>
        <taxon>Pentapetalae</taxon>
        <taxon>asterids</taxon>
        <taxon>lamiids</taxon>
        <taxon>Boraginales</taxon>
        <taxon>Boraginaceae</taxon>
        <taxon>Boraginoideae</taxon>
        <taxon>Lithospermeae</taxon>
        <taxon>Lithospermum</taxon>
    </lineage>
</organism>